<proteinExistence type="predicted"/>
<gene>
    <name evidence="1" type="ORF">RWD45_00460</name>
</gene>
<reference evidence="1 2" key="1">
    <citation type="submission" date="2023-10" db="EMBL/GenBank/DDBJ databases">
        <title>Virgibacillus soli CC-YMP-6 genome.</title>
        <authorList>
            <person name="Miliotis G."/>
            <person name="Sengupta P."/>
            <person name="Hameed A."/>
            <person name="Chuvochina M."/>
            <person name="Mcdonagh F."/>
            <person name="Simpson A.C."/>
            <person name="Singh N.K."/>
            <person name="Rekha P.D."/>
            <person name="Raman K."/>
            <person name="Hugenholtz P."/>
            <person name="Venkateswaran K."/>
        </authorList>
    </citation>
    <scope>NUCLEOTIDE SEQUENCE [LARGE SCALE GENOMIC DNA]</scope>
    <source>
        <strain evidence="1 2">CC-YMP-6</strain>
    </source>
</reference>
<dbReference type="EMBL" id="JAWDIQ010000001">
    <property type="protein sequence ID" value="MDY0407389.1"/>
    <property type="molecule type" value="Genomic_DNA"/>
</dbReference>
<name>A0ABU5CLZ7_9BACI</name>
<evidence type="ECO:0000313" key="2">
    <source>
        <dbReference type="Proteomes" id="UP001275315"/>
    </source>
</evidence>
<organism evidence="1 2">
    <name type="scientific">Paracerasibacillus soli</name>
    <dbReference type="NCBI Taxonomy" id="480284"/>
    <lineage>
        <taxon>Bacteria</taxon>
        <taxon>Bacillati</taxon>
        <taxon>Bacillota</taxon>
        <taxon>Bacilli</taxon>
        <taxon>Bacillales</taxon>
        <taxon>Bacillaceae</taxon>
        <taxon>Paracerasibacillus</taxon>
    </lineage>
</organism>
<comment type="caution">
    <text evidence="1">The sequence shown here is derived from an EMBL/GenBank/DDBJ whole genome shotgun (WGS) entry which is preliminary data.</text>
</comment>
<keyword evidence="2" id="KW-1185">Reference proteome</keyword>
<sequence>MNRQFIGIEQMDYIQTVSVPRLQKVIEGEQGGISEDVQWKGGGSFIYAEMQELNTKYVQLIQEVENHERLNKIIQIMIESAYLNFKADMEKITNENTNFVNLSLNEKKCLLIEALDMNQLYLGYTEIDDTKFDVDESVKKFNHSFYRNNGGDRHE</sequence>
<dbReference type="RefSeq" id="WP_320378220.1">
    <property type="nucleotide sequence ID" value="NZ_JAWDIQ010000001.1"/>
</dbReference>
<protein>
    <submittedName>
        <fullName evidence="1">Uncharacterized protein</fullName>
    </submittedName>
</protein>
<dbReference type="Proteomes" id="UP001275315">
    <property type="component" value="Unassembled WGS sequence"/>
</dbReference>
<evidence type="ECO:0000313" key="1">
    <source>
        <dbReference type="EMBL" id="MDY0407389.1"/>
    </source>
</evidence>
<accession>A0ABU5CLZ7</accession>